<gene>
    <name evidence="3" type="ORF">K0504_08655</name>
</gene>
<keyword evidence="2" id="KW-0472">Membrane</keyword>
<feature type="transmembrane region" description="Helical" evidence="2">
    <location>
        <begin position="851"/>
        <end position="871"/>
    </location>
</feature>
<dbReference type="SUPFAM" id="SSF82693">
    <property type="entry name" value="Multidrug efflux transporter AcrB pore domain, PN1, PN2, PC1 and PC2 subdomains"/>
    <property type="match status" value="3"/>
</dbReference>
<feature type="transmembrane region" description="Helical" evidence="2">
    <location>
        <begin position="531"/>
        <end position="550"/>
    </location>
</feature>
<feature type="region of interest" description="Disordered" evidence="1">
    <location>
        <begin position="1032"/>
        <end position="1052"/>
    </location>
</feature>
<dbReference type="Gene3D" id="1.20.1640.10">
    <property type="entry name" value="Multidrug efflux transporter AcrB transmembrane domain"/>
    <property type="match status" value="2"/>
</dbReference>
<evidence type="ECO:0000256" key="1">
    <source>
        <dbReference type="SAM" id="MobiDB-lite"/>
    </source>
</evidence>
<feature type="transmembrane region" description="Helical" evidence="2">
    <location>
        <begin position="461"/>
        <end position="483"/>
    </location>
</feature>
<dbReference type="Gene3D" id="3.30.70.1440">
    <property type="entry name" value="Multidrug efflux transporter AcrB pore domain"/>
    <property type="match status" value="1"/>
</dbReference>
<protein>
    <submittedName>
        <fullName evidence="3">Efflux RND transporter permease subunit</fullName>
    </submittedName>
</protein>
<feature type="transmembrane region" description="Helical" evidence="2">
    <location>
        <begin position="990"/>
        <end position="1023"/>
    </location>
</feature>
<keyword evidence="2" id="KW-1133">Transmembrane helix</keyword>
<dbReference type="Gene3D" id="3.30.70.1320">
    <property type="entry name" value="Multidrug efflux transporter AcrB pore domain like"/>
    <property type="match status" value="1"/>
</dbReference>
<dbReference type="InterPro" id="IPR001036">
    <property type="entry name" value="Acrflvin-R"/>
</dbReference>
<keyword evidence="4" id="KW-1185">Reference proteome</keyword>
<proteinExistence type="predicted"/>
<comment type="caution">
    <text evidence="3">The sequence shown here is derived from an EMBL/GenBank/DDBJ whole genome shotgun (WGS) entry which is preliminary data.</text>
</comment>
<organism evidence="3 4">
    <name type="scientific">Neiella holothuriorum</name>
    <dbReference type="NCBI Taxonomy" id="2870530"/>
    <lineage>
        <taxon>Bacteria</taxon>
        <taxon>Pseudomonadati</taxon>
        <taxon>Pseudomonadota</taxon>
        <taxon>Gammaproteobacteria</taxon>
        <taxon>Alteromonadales</taxon>
        <taxon>Echinimonadaceae</taxon>
        <taxon>Neiella</taxon>
    </lineage>
</organism>
<feature type="transmembrane region" description="Helical" evidence="2">
    <location>
        <begin position="953"/>
        <end position="970"/>
    </location>
</feature>
<dbReference type="PRINTS" id="PR00702">
    <property type="entry name" value="ACRIFLAVINRP"/>
</dbReference>
<evidence type="ECO:0000313" key="4">
    <source>
        <dbReference type="Proteomes" id="UP001166251"/>
    </source>
</evidence>
<dbReference type="PANTHER" id="PTHR32063">
    <property type="match status" value="1"/>
</dbReference>
<feature type="transmembrane region" description="Helical" evidence="2">
    <location>
        <begin position="878"/>
        <end position="898"/>
    </location>
</feature>
<dbReference type="SUPFAM" id="SSF82714">
    <property type="entry name" value="Multidrug efflux transporter AcrB TolC docking domain, DN and DC subdomains"/>
    <property type="match status" value="1"/>
</dbReference>
<evidence type="ECO:0000256" key="2">
    <source>
        <dbReference type="SAM" id="Phobius"/>
    </source>
</evidence>
<feature type="transmembrane region" description="Helical" evidence="2">
    <location>
        <begin position="337"/>
        <end position="354"/>
    </location>
</feature>
<dbReference type="Gene3D" id="3.30.2090.10">
    <property type="entry name" value="Multidrug efflux transporter AcrB TolC docking domain, DN and DC subdomains"/>
    <property type="match status" value="2"/>
</dbReference>
<keyword evidence="2" id="KW-0812">Transmembrane</keyword>
<evidence type="ECO:0000313" key="3">
    <source>
        <dbReference type="EMBL" id="MBW8191102.1"/>
    </source>
</evidence>
<dbReference type="Gene3D" id="3.30.70.1430">
    <property type="entry name" value="Multidrug efflux transporter AcrB pore domain"/>
    <property type="match status" value="2"/>
</dbReference>
<name>A0ABS7EFH4_9GAMM</name>
<dbReference type="Proteomes" id="UP001166251">
    <property type="component" value="Unassembled WGS sequence"/>
</dbReference>
<dbReference type="SUPFAM" id="SSF82866">
    <property type="entry name" value="Multidrug efflux transporter AcrB transmembrane domain"/>
    <property type="match status" value="2"/>
</dbReference>
<dbReference type="EMBL" id="JAHZSS010000008">
    <property type="protein sequence ID" value="MBW8191102.1"/>
    <property type="molecule type" value="Genomic_DNA"/>
</dbReference>
<sequence>MLSFIEASLTRTRTVMMVLVLLLLAGVSTYISIPKESNPDVLIPYIYVSMIHDGISPEDAERMLVRPMENELRSIEGVKEMTARAGEGHASVTLEFLAGTDPKDALADVRDKVTLAKAKLPSETEEPSVHEVKMAEENPAITVMLAGPVPERALIQLARDMQDRLESLPEVLEVKVGGDREDIVEIIVDPLLMESYNLDQGDIASLVARNNRLVAAGTMDTGKGSFAVKVPSVFETVRDVMEMPIKVDGDKVITFADVASVRRSYKDPSTFARLNGQPTVSLEVIKRPGENIIETVNKTKAMIAEQQKIWPANVTVAYTGDQSEDVKEMLNDLQNNVLSAIILVVIVIVAVLGLRSAGLVGVAIPGSFLTGILVLAIMGFTVNIVVLFALIMAVGMLVDGAIVVTEYADRCMSEGMPRQQAYLQAAKRMAWPITASTATTLAAFAPLIFWPGIMGEFMKYLPITLITTLSASLFMALIFVPALGAMIGKSRPVSAEAKKQLMLAEQGDISAIKGFTGTYLRTLSGALKRPVLVLIGSIVFAIGVIFAYAASNLGMEFFPEVEPSGANVHVRSHGDLSVYEKDAIMQQIEQRVVGMEEIETLYTLTGNNGEVGYFRINLVDWDKRRAANTIIEDIREKTADLAGVEIEIRKDENGPSGGKDLKLELSSRFPDLVDDAVRTVRHALAESGSFTNIDDNGSKPGIEWQLKVDRSDAARFGADVTTLGATVQMVTNGLKLGEYRPDDVDNELDIRVRFPEQKRHLGRLDDLRVKTHAGQVPITNFVHRTPEQKLDTIRRVDGKRVVTVSADLLPGKLLTLELPKLQEQLPDLGIDPRVHFEVKGQNEEQDESSAFLQNAFMVALFVMAIILVTQFNSFYQAFLILSAVVFSTVGVLLGLLIFQKPFGIVMSGIGVIALAGIVVNNNIVLIDTFNVLRRQGMSAREAILRTGAQRLRPVLMTTVTTILGLLPMVLEVNIDLMARTIQHGAPSTQWWSQLATAVAGGLAFATVLTLVLTPCLLMLGVNIHQFFERRRAKSEPPLEQPNADVEDINSAA</sequence>
<feature type="transmembrane region" description="Helical" evidence="2">
    <location>
        <begin position="904"/>
        <end position="932"/>
    </location>
</feature>
<reference evidence="3" key="1">
    <citation type="submission" date="2021-07" db="EMBL/GenBank/DDBJ databases">
        <title>Neiella marina sp. nov., isolated from the intestinal content of sea cucumber Apostichopus japonicus.</title>
        <authorList>
            <person name="Bai X."/>
        </authorList>
    </citation>
    <scope>NUCLEOTIDE SEQUENCE</scope>
    <source>
        <strain evidence="3">126</strain>
    </source>
</reference>
<dbReference type="Pfam" id="PF00873">
    <property type="entry name" value="ACR_tran"/>
    <property type="match status" value="1"/>
</dbReference>
<feature type="transmembrane region" description="Helical" evidence="2">
    <location>
        <begin position="429"/>
        <end position="449"/>
    </location>
</feature>
<dbReference type="PANTHER" id="PTHR32063:SF0">
    <property type="entry name" value="SWARMING MOTILITY PROTEIN SWRC"/>
    <property type="match status" value="1"/>
</dbReference>
<dbReference type="RefSeq" id="WP_220103782.1">
    <property type="nucleotide sequence ID" value="NZ_JAHZSS010000008.1"/>
</dbReference>
<dbReference type="InterPro" id="IPR027463">
    <property type="entry name" value="AcrB_DN_DC_subdom"/>
</dbReference>
<accession>A0ABS7EFH4</accession>